<keyword evidence="2" id="KW-0520">NAD</keyword>
<feature type="domain" description="D-isomer specific 2-hydroxyacid dehydrogenase NAD-binding" evidence="3">
    <location>
        <begin position="226"/>
        <end position="323"/>
    </location>
</feature>
<organism evidence="4 5">
    <name type="scientific">Phlebiopsis gigantea (strain 11061_1 CR5-6)</name>
    <name type="common">White-rot fungus</name>
    <name type="synonym">Peniophora gigantea</name>
    <dbReference type="NCBI Taxonomy" id="745531"/>
    <lineage>
        <taxon>Eukaryota</taxon>
        <taxon>Fungi</taxon>
        <taxon>Dikarya</taxon>
        <taxon>Basidiomycota</taxon>
        <taxon>Agaricomycotina</taxon>
        <taxon>Agaricomycetes</taxon>
        <taxon>Polyporales</taxon>
        <taxon>Phanerochaetaceae</taxon>
        <taxon>Phlebiopsis</taxon>
    </lineage>
</organism>
<dbReference type="STRING" id="745531.A0A0C3P9W8"/>
<evidence type="ECO:0000313" key="5">
    <source>
        <dbReference type="Proteomes" id="UP000053257"/>
    </source>
</evidence>
<dbReference type="InterPro" id="IPR006140">
    <property type="entry name" value="D-isomer_DH_NAD-bd"/>
</dbReference>
<reference evidence="4 5" key="1">
    <citation type="journal article" date="2014" name="PLoS Genet.">
        <title>Analysis of the Phlebiopsis gigantea genome, transcriptome and secretome provides insight into its pioneer colonization strategies of wood.</title>
        <authorList>
            <person name="Hori C."/>
            <person name="Ishida T."/>
            <person name="Igarashi K."/>
            <person name="Samejima M."/>
            <person name="Suzuki H."/>
            <person name="Master E."/>
            <person name="Ferreira P."/>
            <person name="Ruiz-Duenas F.J."/>
            <person name="Held B."/>
            <person name="Canessa P."/>
            <person name="Larrondo L.F."/>
            <person name="Schmoll M."/>
            <person name="Druzhinina I.S."/>
            <person name="Kubicek C.P."/>
            <person name="Gaskell J.A."/>
            <person name="Kersten P."/>
            <person name="St John F."/>
            <person name="Glasner J."/>
            <person name="Sabat G."/>
            <person name="Splinter BonDurant S."/>
            <person name="Syed K."/>
            <person name="Yadav J."/>
            <person name="Mgbeahuruike A.C."/>
            <person name="Kovalchuk A."/>
            <person name="Asiegbu F.O."/>
            <person name="Lackner G."/>
            <person name="Hoffmeister D."/>
            <person name="Rencoret J."/>
            <person name="Gutierrez A."/>
            <person name="Sun H."/>
            <person name="Lindquist E."/>
            <person name="Barry K."/>
            <person name="Riley R."/>
            <person name="Grigoriev I.V."/>
            <person name="Henrissat B."/>
            <person name="Kues U."/>
            <person name="Berka R.M."/>
            <person name="Martinez A.T."/>
            <person name="Covert S.F."/>
            <person name="Blanchette R.A."/>
            <person name="Cullen D."/>
        </authorList>
    </citation>
    <scope>NUCLEOTIDE SEQUENCE [LARGE SCALE GENOMIC DNA]</scope>
    <source>
        <strain evidence="4 5">11061_1 CR5-6</strain>
    </source>
</reference>
<dbReference type="FunFam" id="3.40.50.720:FF:000363">
    <property type="entry name" value="D-isomer specific 2-hydroxyacid dehydrogenase"/>
    <property type="match status" value="1"/>
</dbReference>
<dbReference type="Pfam" id="PF02826">
    <property type="entry name" value="2-Hacid_dh_C"/>
    <property type="match status" value="2"/>
</dbReference>
<dbReference type="AlphaFoldDB" id="A0A0C3P9W8"/>
<sequence length="360" mass="39040">MGPGLSTPPFSHLLVASWNFPPAHRTRLAPYFANITHVPLGGTPTDAQLAEADVIFGLPRATHVRSIHQVPKLRFIQLGSAGSDGLIGSPMWEEQESEREREKWVKLASCSGVHVGAIGQYFVMTTLALFHRLQGQILISQNEKRWGSDSEISGSWIFIEELRHKTVGVLGYGHIGRESSRLASAFGARILAANSSGTRQPLGGYIIPGTGDPDGTIPEMWYSTSDRESLKAFLEQSDVLLLSLPSTPATRRILNQETLGWLKSSAVLVNVGRGDAIDTDALVQALDQGKLAGAALDVVEPEPLPAGHPLFGRKNVIITPHLSGRSVRYPELALDVLITNLDKLVAGEKLVNEVDPRKGY</sequence>
<dbReference type="PANTHER" id="PTHR43333">
    <property type="entry name" value="2-HACID_DH_C DOMAIN-CONTAINING PROTEIN"/>
    <property type="match status" value="1"/>
</dbReference>
<accession>A0A0C3P9W8</accession>
<keyword evidence="1" id="KW-0560">Oxidoreductase</keyword>
<dbReference type="GO" id="GO:0016491">
    <property type="term" value="F:oxidoreductase activity"/>
    <property type="evidence" value="ECO:0007669"/>
    <property type="project" value="UniProtKB-KW"/>
</dbReference>
<dbReference type="EMBL" id="KN840771">
    <property type="protein sequence ID" value="KIP01538.1"/>
    <property type="molecule type" value="Genomic_DNA"/>
</dbReference>
<evidence type="ECO:0000259" key="3">
    <source>
        <dbReference type="Pfam" id="PF02826"/>
    </source>
</evidence>
<dbReference type="SUPFAM" id="SSF51735">
    <property type="entry name" value="NAD(P)-binding Rossmann-fold domains"/>
    <property type="match status" value="1"/>
</dbReference>
<evidence type="ECO:0000256" key="2">
    <source>
        <dbReference type="ARBA" id="ARBA00023027"/>
    </source>
</evidence>
<gene>
    <name evidence="4" type="ORF">PHLGIDRAFT_349364</name>
</gene>
<dbReference type="HOGENOM" id="CLU_019796_1_0_1"/>
<evidence type="ECO:0000313" key="4">
    <source>
        <dbReference type="EMBL" id="KIP01538.1"/>
    </source>
</evidence>
<protein>
    <recommendedName>
        <fullName evidence="3">D-isomer specific 2-hydroxyacid dehydrogenase NAD-binding domain-containing protein</fullName>
    </recommendedName>
</protein>
<dbReference type="OrthoDB" id="298012at2759"/>
<dbReference type="InterPro" id="IPR036291">
    <property type="entry name" value="NAD(P)-bd_dom_sf"/>
</dbReference>
<evidence type="ECO:0000256" key="1">
    <source>
        <dbReference type="ARBA" id="ARBA00023002"/>
    </source>
</evidence>
<dbReference type="Gene3D" id="3.40.50.720">
    <property type="entry name" value="NAD(P)-binding Rossmann-like Domain"/>
    <property type="match status" value="2"/>
</dbReference>
<dbReference type="GO" id="GO:0051287">
    <property type="term" value="F:NAD binding"/>
    <property type="evidence" value="ECO:0007669"/>
    <property type="project" value="InterPro"/>
</dbReference>
<dbReference type="PANTHER" id="PTHR43333:SF1">
    <property type="entry name" value="D-ISOMER SPECIFIC 2-HYDROXYACID DEHYDROGENASE NAD-BINDING DOMAIN-CONTAINING PROTEIN"/>
    <property type="match status" value="1"/>
</dbReference>
<name>A0A0C3P9W8_PHLG1</name>
<keyword evidence="5" id="KW-1185">Reference proteome</keyword>
<proteinExistence type="predicted"/>
<dbReference type="Proteomes" id="UP000053257">
    <property type="component" value="Unassembled WGS sequence"/>
</dbReference>
<feature type="domain" description="D-isomer specific 2-hydroxyacid dehydrogenase NAD-binding" evidence="3">
    <location>
        <begin position="136"/>
        <end position="199"/>
    </location>
</feature>